<name>K2F8X4_9BACT</name>
<reference evidence="1" key="1">
    <citation type="journal article" date="2012" name="Science">
        <title>Fermentation, hydrogen, and sulfur metabolism in multiple uncultivated bacterial phyla.</title>
        <authorList>
            <person name="Wrighton K.C."/>
            <person name="Thomas B.C."/>
            <person name="Sharon I."/>
            <person name="Miller C.S."/>
            <person name="Castelle C.J."/>
            <person name="VerBerkmoes N.C."/>
            <person name="Wilkins M.J."/>
            <person name="Hettich R.L."/>
            <person name="Lipton M.S."/>
            <person name="Williams K.H."/>
            <person name="Long P.E."/>
            <person name="Banfield J.F."/>
        </authorList>
    </citation>
    <scope>NUCLEOTIDE SEQUENCE [LARGE SCALE GENOMIC DNA]</scope>
</reference>
<protein>
    <submittedName>
        <fullName evidence="1">Uncharacterized protein</fullName>
    </submittedName>
</protein>
<feature type="non-terminal residue" evidence="1">
    <location>
        <position position="1"/>
    </location>
</feature>
<organism evidence="1">
    <name type="scientific">uncultured bacterium</name>
    <name type="common">gcode 4</name>
    <dbReference type="NCBI Taxonomy" id="1234023"/>
    <lineage>
        <taxon>Bacteria</taxon>
        <taxon>environmental samples</taxon>
    </lineage>
</organism>
<gene>
    <name evidence="1" type="ORF">ACD_3C00190G0001</name>
</gene>
<dbReference type="NCBIfam" id="NF040941">
    <property type="entry name" value="GGGWT_bact"/>
    <property type="match status" value="1"/>
</dbReference>
<accession>K2F8X4</accession>
<dbReference type="AlphaFoldDB" id="K2F8X4"/>
<dbReference type="EMBL" id="AMFJ01000464">
    <property type="protein sequence ID" value="EKE27581.1"/>
    <property type="molecule type" value="Genomic_DNA"/>
</dbReference>
<proteinExistence type="predicted"/>
<comment type="caution">
    <text evidence="1">The sequence shown here is derived from an EMBL/GenBank/DDBJ whole genome shotgun (WGS) entry which is preliminary data.</text>
</comment>
<sequence length="227" mass="26828">QAIVNASWAELINIWNWLVKNVLGGTNSTVNQTPAVPSPWSWDAVNAFSFSWTKPTSCNDLLSWSTFKAWTTSPWDGTKFVDWVYEIDPDWAWAIAPKNLYCDMTSSWGGWSLLFRWWSRNSGYCTSSWFWVASPNNPYSIGTTYLPLWLQKYYRTSINWTTFVNSTTTIAATTDSEDCFVITWTWVQDPTNRDTMKILFYPPWSCYWFYFWWSCADYTNNWWIYVK</sequence>
<evidence type="ECO:0000313" key="1">
    <source>
        <dbReference type="EMBL" id="EKE27581.1"/>
    </source>
</evidence>